<dbReference type="AlphaFoldDB" id="A0A941W334"/>
<dbReference type="EMBL" id="JAANXD010000071">
    <property type="protein sequence ID" value="MBS1258634.1"/>
    <property type="molecule type" value="Genomic_DNA"/>
</dbReference>
<protein>
    <submittedName>
        <fullName evidence="1">Uncharacterized protein</fullName>
    </submittedName>
</protein>
<dbReference type="Proteomes" id="UP000722750">
    <property type="component" value="Unassembled WGS sequence"/>
</dbReference>
<sequence>MDIVKSINNVPIRLTDERWVHIIENHDDLAGYYVEILGIVEYPDYVIRGYEGALIALKQVGTEKFLSVVYKEISDSDGFIITAYFTSKIELEREVVIWKLQR</sequence>
<evidence type="ECO:0000313" key="1">
    <source>
        <dbReference type="EMBL" id="MBS1258634.1"/>
    </source>
</evidence>
<proteinExistence type="predicted"/>
<organism evidence="1 2">
    <name type="scientific">Candidatus Scalindua arabica</name>
    <dbReference type="NCBI Taxonomy" id="1127984"/>
    <lineage>
        <taxon>Bacteria</taxon>
        <taxon>Pseudomonadati</taxon>
        <taxon>Planctomycetota</taxon>
        <taxon>Candidatus Brocadiia</taxon>
        <taxon>Candidatus Brocadiales</taxon>
        <taxon>Candidatus Scalinduaceae</taxon>
        <taxon>Candidatus Scalindua</taxon>
    </lineage>
</organism>
<name>A0A941W334_9BACT</name>
<comment type="caution">
    <text evidence="1">The sequence shown here is derived from an EMBL/GenBank/DDBJ whole genome shotgun (WGS) entry which is preliminary data.</text>
</comment>
<gene>
    <name evidence="1" type="ORF">MAG551_01695</name>
</gene>
<evidence type="ECO:0000313" key="2">
    <source>
        <dbReference type="Proteomes" id="UP000722750"/>
    </source>
</evidence>
<reference evidence="1" key="1">
    <citation type="journal article" date="2021" name="ISME J.">
        <title>Fine-scale metabolic discontinuity in a stratified prokaryote microbiome of a Red Sea deep halocline.</title>
        <authorList>
            <person name="Michoud G."/>
            <person name="Ngugi D.K."/>
            <person name="Barozzi A."/>
            <person name="Merlino G."/>
            <person name="Calleja M.L."/>
            <person name="Delgado-Huertas A."/>
            <person name="Moran X.A.G."/>
            <person name="Daffonchio D."/>
        </authorList>
    </citation>
    <scope>NUCLEOTIDE SEQUENCE</scope>
    <source>
        <strain evidence="1">SuakinDeep_MAG55_1</strain>
    </source>
</reference>
<accession>A0A941W334</accession>